<organism evidence="1 2">
    <name type="scientific">Pleuronectes platessa</name>
    <name type="common">European plaice</name>
    <dbReference type="NCBI Taxonomy" id="8262"/>
    <lineage>
        <taxon>Eukaryota</taxon>
        <taxon>Metazoa</taxon>
        <taxon>Chordata</taxon>
        <taxon>Craniata</taxon>
        <taxon>Vertebrata</taxon>
        <taxon>Euteleostomi</taxon>
        <taxon>Actinopterygii</taxon>
        <taxon>Neopterygii</taxon>
        <taxon>Teleostei</taxon>
        <taxon>Neoteleostei</taxon>
        <taxon>Acanthomorphata</taxon>
        <taxon>Carangaria</taxon>
        <taxon>Pleuronectiformes</taxon>
        <taxon>Pleuronectoidei</taxon>
        <taxon>Pleuronectidae</taxon>
        <taxon>Pleuronectes</taxon>
    </lineage>
</organism>
<accession>A0A9N7UYL5</accession>
<dbReference type="EMBL" id="CADEAL010002502">
    <property type="protein sequence ID" value="CAB1440729.1"/>
    <property type="molecule type" value="Genomic_DNA"/>
</dbReference>
<name>A0A9N7UYL5_PLEPL</name>
<sequence length="288" mass="32414">MTPDSLGALAVTRRPSRSHHSVHYPTNGIVLVAFITVWRERKRGRRGKRERDFACYPPDLARRWERRCRRRSLCERHREVLTHRDITGTTPSGHRCCVSRGERTDTHSFTGDPSFNHPDTHAPLSNGRVYLDTPRLGYARLQSGSARLGSAQRDYRQLTWHADRMTRFQVRAREAGDVPSEAENAHRVPEVIPCAGAPLDEPSCLFLFPAPTSHSIPSSLLVIRCGRCRVTAPTRHAWFGSISIEIAALFSCTVHAERQNKALMWQVLQSAYKQTAVLCTSACLGPAL</sequence>
<dbReference type="AlphaFoldDB" id="A0A9N7UYL5"/>
<comment type="caution">
    <text evidence="1">The sequence shown here is derived from an EMBL/GenBank/DDBJ whole genome shotgun (WGS) entry which is preliminary data.</text>
</comment>
<evidence type="ECO:0000313" key="1">
    <source>
        <dbReference type="EMBL" id="CAB1440729.1"/>
    </source>
</evidence>
<gene>
    <name evidence="1" type="ORF">PLEPLA_LOCUS28496</name>
</gene>
<protein>
    <submittedName>
        <fullName evidence="1">Uncharacterized protein</fullName>
    </submittedName>
</protein>
<dbReference type="Proteomes" id="UP001153269">
    <property type="component" value="Unassembled WGS sequence"/>
</dbReference>
<evidence type="ECO:0000313" key="2">
    <source>
        <dbReference type="Proteomes" id="UP001153269"/>
    </source>
</evidence>
<reference evidence="1" key="1">
    <citation type="submission" date="2020-03" db="EMBL/GenBank/DDBJ databases">
        <authorList>
            <person name="Weist P."/>
        </authorList>
    </citation>
    <scope>NUCLEOTIDE SEQUENCE</scope>
</reference>
<proteinExistence type="predicted"/>
<keyword evidence="2" id="KW-1185">Reference proteome</keyword>